<protein>
    <recommendedName>
        <fullName evidence="6">FecR protein domain-containing protein</fullName>
    </recommendedName>
</protein>
<evidence type="ECO:0000313" key="5">
    <source>
        <dbReference type="Proteomes" id="UP000036958"/>
    </source>
</evidence>
<organism evidence="4 5">
    <name type="scientific">Sunxiuqinia dokdonensis</name>
    <dbReference type="NCBI Taxonomy" id="1409788"/>
    <lineage>
        <taxon>Bacteria</taxon>
        <taxon>Pseudomonadati</taxon>
        <taxon>Bacteroidota</taxon>
        <taxon>Bacteroidia</taxon>
        <taxon>Marinilabiliales</taxon>
        <taxon>Prolixibacteraceae</taxon>
        <taxon>Sunxiuqinia</taxon>
    </lineage>
</organism>
<dbReference type="Pfam" id="PF04773">
    <property type="entry name" value="FecR"/>
    <property type="match status" value="1"/>
</dbReference>
<keyword evidence="1" id="KW-0812">Transmembrane</keyword>
<comment type="caution">
    <text evidence="4">The sequence shown here is derived from an EMBL/GenBank/DDBJ whole genome shotgun (WGS) entry which is preliminary data.</text>
</comment>
<dbReference type="Pfam" id="PF16344">
    <property type="entry name" value="FecR_C"/>
    <property type="match status" value="1"/>
</dbReference>
<feature type="transmembrane region" description="Helical" evidence="1">
    <location>
        <begin position="92"/>
        <end position="113"/>
    </location>
</feature>
<dbReference type="GO" id="GO:0016989">
    <property type="term" value="F:sigma factor antagonist activity"/>
    <property type="evidence" value="ECO:0007669"/>
    <property type="project" value="TreeGrafter"/>
</dbReference>
<evidence type="ECO:0000259" key="3">
    <source>
        <dbReference type="Pfam" id="PF16344"/>
    </source>
</evidence>
<reference evidence="5" key="1">
    <citation type="submission" date="2015-07" db="EMBL/GenBank/DDBJ databases">
        <title>Genome sequencing of Sunxiuqinia dokdonensis strain SK.</title>
        <authorList>
            <person name="Ahn S."/>
            <person name="Kim B.-C."/>
        </authorList>
    </citation>
    <scope>NUCLEOTIDE SEQUENCE [LARGE SCALE GENOMIC DNA]</scope>
    <source>
        <strain evidence="5">SK</strain>
    </source>
</reference>
<dbReference type="PIRSF" id="PIRSF018266">
    <property type="entry name" value="FecR"/>
    <property type="match status" value="1"/>
</dbReference>
<dbReference type="AlphaFoldDB" id="A0A0L8V2P0"/>
<feature type="domain" description="Protein FecR C-terminal" evidence="3">
    <location>
        <begin position="265"/>
        <end position="331"/>
    </location>
</feature>
<dbReference type="OrthoDB" id="783402at2"/>
<sequence>MESKQKIISLIQKYLNNTCTEPELDELIQLFHREDYRNQIELLLYEHWQNTPSFQQQLDEKELGKMLHAIHQQMRIDGGKSKKGLLKRLTNYAVRAAAILFIPLLIGSLWMVYQNGTYSGSDTMITLETPLGSTLKTTLPDGTEVWQNAGTTLKYPAKFTRRNRQVELVGEAYFHVSSDKKNPFYVKTTDGTVKVTGTRFDVSAFPDDDFSSVVLEEGAVAYQLAGSGQEVALSPSEQLLYAREMGSLVKRTADVEKYISWTEGKLIFRNDPLSSVVLRLERWYNADIVLDDPTGKLGEHPFTMTVQNETLPQVLNYISQAADLSLRKDDTKSTSTAVLVKPKYTISKN</sequence>
<proteinExistence type="predicted"/>
<feature type="domain" description="FecR protein" evidence="2">
    <location>
        <begin position="126"/>
        <end position="220"/>
    </location>
</feature>
<name>A0A0L8V2P0_9BACT</name>
<accession>A0A0L8V2P0</accession>
<dbReference type="PANTHER" id="PTHR30273">
    <property type="entry name" value="PERIPLASMIC SIGNAL SENSOR AND SIGMA FACTOR ACTIVATOR FECR-RELATED"/>
    <property type="match status" value="1"/>
</dbReference>
<dbReference type="InterPro" id="IPR006860">
    <property type="entry name" value="FecR"/>
</dbReference>
<dbReference type="InterPro" id="IPR012373">
    <property type="entry name" value="Ferrdict_sens_TM"/>
</dbReference>
<dbReference type="EMBL" id="LGIA01000217">
    <property type="protein sequence ID" value="KOH42659.1"/>
    <property type="molecule type" value="Genomic_DNA"/>
</dbReference>
<evidence type="ECO:0000256" key="1">
    <source>
        <dbReference type="SAM" id="Phobius"/>
    </source>
</evidence>
<keyword evidence="1" id="KW-1133">Transmembrane helix</keyword>
<keyword evidence="1" id="KW-0472">Membrane</keyword>
<dbReference type="InterPro" id="IPR032508">
    <property type="entry name" value="FecR_C"/>
</dbReference>
<gene>
    <name evidence="4" type="ORF">NC99_45520</name>
</gene>
<dbReference type="Gene3D" id="2.60.120.1440">
    <property type="match status" value="1"/>
</dbReference>
<keyword evidence="5" id="KW-1185">Reference proteome</keyword>
<evidence type="ECO:0008006" key="6">
    <source>
        <dbReference type="Google" id="ProtNLM"/>
    </source>
</evidence>
<dbReference type="Proteomes" id="UP000036958">
    <property type="component" value="Unassembled WGS sequence"/>
</dbReference>
<evidence type="ECO:0000313" key="4">
    <source>
        <dbReference type="EMBL" id="KOH42659.1"/>
    </source>
</evidence>
<dbReference type="Gene3D" id="3.55.50.30">
    <property type="match status" value="1"/>
</dbReference>
<dbReference type="STRING" id="1409788.NC99_45520"/>
<evidence type="ECO:0000259" key="2">
    <source>
        <dbReference type="Pfam" id="PF04773"/>
    </source>
</evidence>
<dbReference type="FunFam" id="2.60.120.1440:FF:000001">
    <property type="entry name" value="Putative anti-sigma factor"/>
    <property type="match status" value="1"/>
</dbReference>
<dbReference type="PANTHER" id="PTHR30273:SF2">
    <property type="entry name" value="PROTEIN FECR"/>
    <property type="match status" value="1"/>
</dbReference>